<gene>
    <name evidence="9" type="ORF">ABFY20_05910</name>
</gene>
<feature type="transmembrane region" description="Helical" evidence="7">
    <location>
        <begin position="400"/>
        <end position="416"/>
    </location>
</feature>
<evidence type="ECO:0000256" key="5">
    <source>
        <dbReference type="ARBA" id="ARBA00022989"/>
    </source>
</evidence>
<evidence type="ECO:0000259" key="8">
    <source>
        <dbReference type="PROSITE" id="PS50850"/>
    </source>
</evidence>
<dbReference type="InterPro" id="IPR050171">
    <property type="entry name" value="MFS_Transporters"/>
</dbReference>
<dbReference type="PANTHER" id="PTHR23517">
    <property type="entry name" value="RESISTANCE PROTEIN MDTM, PUTATIVE-RELATED-RELATED"/>
    <property type="match status" value="1"/>
</dbReference>
<feature type="transmembrane region" description="Helical" evidence="7">
    <location>
        <begin position="163"/>
        <end position="188"/>
    </location>
</feature>
<evidence type="ECO:0000256" key="2">
    <source>
        <dbReference type="ARBA" id="ARBA00022448"/>
    </source>
</evidence>
<dbReference type="InterPro" id="IPR020846">
    <property type="entry name" value="MFS_dom"/>
</dbReference>
<feature type="transmembrane region" description="Helical" evidence="7">
    <location>
        <begin position="373"/>
        <end position="394"/>
    </location>
</feature>
<comment type="subcellular location">
    <subcellularLocation>
        <location evidence="1">Cell membrane</location>
        <topology evidence="1">Multi-pass membrane protein</topology>
    </subcellularLocation>
</comment>
<dbReference type="SUPFAM" id="SSF103473">
    <property type="entry name" value="MFS general substrate transporter"/>
    <property type="match status" value="1"/>
</dbReference>
<proteinExistence type="predicted"/>
<feature type="transmembrane region" description="Helical" evidence="7">
    <location>
        <begin position="129"/>
        <end position="151"/>
    </location>
</feature>
<dbReference type="PANTHER" id="PTHR23517:SF13">
    <property type="entry name" value="MAJOR FACILITATOR SUPERFAMILY MFS_1"/>
    <property type="match status" value="1"/>
</dbReference>
<keyword evidence="3" id="KW-1003">Cell membrane</keyword>
<dbReference type="InterPro" id="IPR011701">
    <property type="entry name" value="MFS"/>
</dbReference>
<feature type="transmembrane region" description="Helical" evidence="7">
    <location>
        <begin position="104"/>
        <end position="123"/>
    </location>
</feature>
<keyword evidence="4 7" id="KW-0812">Transmembrane</keyword>
<dbReference type="Pfam" id="PF07690">
    <property type="entry name" value="MFS_1"/>
    <property type="match status" value="1"/>
</dbReference>
<evidence type="ECO:0000313" key="9">
    <source>
        <dbReference type="EMBL" id="XDI06634.1"/>
    </source>
</evidence>
<dbReference type="RefSeq" id="WP_368499013.1">
    <property type="nucleotide sequence ID" value="NZ_CP162511.1"/>
</dbReference>
<feature type="transmembrane region" description="Helical" evidence="7">
    <location>
        <begin position="309"/>
        <end position="330"/>
    </location>
</feature>
<dbReference type="EMBL" id="CP162511">
    <property type="protein sequence ID" value="XDI06634.1"/>
    <property type="molecule type" value="Genomic_DNA"/>
</dbReference>
<feature type="transmembrane region" description="Helical" evidence="7">
    <location>
        <begin position="200"/>
        <end position="222"/>
    </location>
</feature>
<dbReference type="InterPro" id="IPR036259">
    <property type="entry name" value="MFS_trans_sf"/>
</dbReference>
<feature type="transmembrane region" description="Helical" evidence="7">
    <location>
        <begin position="37"/>
        <end position="63"/>
    </location>
</feature>
<evidence type="ECO:0000256" key="1">
    <source>
        <dbReference type="ARBA" id="ARBA00004651"/>
    </source>
</evidence>
<evidence type="ECO:0000256" key="3">
    <source>
        <dbReference type="ARBA" id="ARBA00022475"/>
    </source>
</evidence>
<dbReference type="PROSITE" id="PS50850">
    <property type="entry name" value="MFS"/>
    <property type="match status" value="1"/>
</dbReference>
<protein>
    <submittedName>
        <fullName evidence="9">MFS transporter</fullName>
    </submittedName>
</protein>
<evidence type="ECO:0000256" key="7">
    <source>
        <dbReference type="SAM" id="Phobius"/>
    </source>
</evidence>
<keyword evidence="6 7" id="KW-0472">Membrane</keyword>
<accession>A0AB39BJG5</accession>
<dbReference type="AlphaFoldDB" id="A0AB39BJG5"/>
<dbReference type="GO" id="GO:0022857">
    <property type="term" value="F:transmembrane transporter activity"/>
    <property type="evidence" value="ECO:0007669"/>
    <property type="project" value="InterPro"/>
</dbReference>
<feature type="transmembrane region" description="Helical" evidence="7">
    <location>
        <begin position="336"/>
        <end position="361"/>
    </location>
</feature>
<organism evidence="9">
    <name type="scientific">Herbiconiux sp. A18JL235</name>
    <dbReference type="NCBI Taxonomy" id="3152363"/>
    <lineage>
        <taxon>Bacteria</taxon>
        <taxon>Bacillati</taxon>
        <taxon>Actinomycetota</taxon>
        <taxon>Actinomycetes</taxon>
        <taxon>Micrococcales</taxon>
        <taxon>Microbacteriaceae</taxon>
        <taxon>Herbiconiux</taxon>
    </lineage>
</organism>
<evidence type="ECO:0000256" key="6">
    <source>
        <dbReference type="ARBA" id="ARBA00023136"/>
    </source>
</evidence>
<feature type="transmembrane region" description="Helical" evidence="7">
    <location>
        <begin position="243"/>
        <end position="274"/>
    </location>
</feature>
<keyword evidence="2" id="KW-0813">Transport</keyword>
<keyword evidence="5 7" id="KW-1133">Transmembrane helix</keyword>
<dbReference type="Gene3D" id="1.20.1250.20">
    <property type="entry name" value="MFS general substrate transporter like domains"/>
    <property type="match status" value="1"/>
</dbReference>
<feature type="transmembrane region" description="Helical" evidence="7">
    <location>
        <begin position="280"/>
        <end position="300"/>
    </location>
</feature>
<evidence type="ECO:0000256" key="4">
    <source>
        <dbReference type="ARBA" id="ARBA00022692"/>
    </source>
</evidence>
<feature type="domain" description="Major facilitator superfamily (MFS) profile" evidence="8">
    <location>
        <begin position="37"/>
        <end position="418"/>
    </location>
</feature>
<sequence>MSTPSLSLPPTASTPAVSVTAEGRLLTRRRIRLPHRAGFWVTAVAFLVMMAFNTVPTPLYALYQQRDGFPTVMVTVIFAAYSLGVMLSLFLAGHLSDRFGRRRMILTAVVVEVVAALMFLLWSSAEGLVAARFIAGLGIGILTATATAHLADLRRISHPTATLGFAATIAGVANMGGLALGPLIGGVFAEWIPAPLITPYLVFLAALVAVGFAYAFVPETVVRVRTRAPYRPQRVRVPRDSRTAYWAAGIGGFAAFAITGLFGSVAPTFLAQLLHQSDRFVAGAVSFSVFGAAALAQVVFARVSTRRQIVLGVTLIVAGLVSLGIAALTITAAPFVLGGIVAGAGVGLVFRGALATAGALALEGSRSETTAGIFLLGFAGMTVPPLLVGIALLWVPLVPAFLGFVVLVLALILWAGPRMVRATSNRSGTGATTAG</sequence>
<feature type="transmembrane region" description="Helical" evidence="7">
    <location>
        <begin position="69"/>
        <end position="92"/>
    </location>
</feature>
<reference evidence="9" key="1">
    <citation type="submission" date="2024-05" db="EMBL/GenBank/DDBJ databases">
        <title>Herbiconiux sp. A18JL235.</title>
        <authorList>
            <person name="Zhang G."/>
        </authorList>
    </citation>
    <scope>NUCLEOTIDE SEQUENCE</scope>
    <source>
        <strain evidence="9">A18JL235</strain>
    </source>
</reference>
<name>A0AB39BJG5_9MICO</name>
<dbReference type="GO" id="GO:0005886">
    <property type="term" value="C:plasma membrane"/>
    <property type="evidence" value="ECO:0007669"/>
    <property type="project" value="UniProtKB-SubCell"/>
</dbReference>